<dbReference type="PROSITE" id="PS00360">
    <property type="entry name" value="RIBOSOMAL_S9"/>
    <property type="match status" value="1"/>
</dbReference>
<dbReference type="Pfam" id="PF00380">
    <property type="entry name" value="Ribosomal_S9"/>
    <property type="match status" value="1"/>
</dbReference>
<keyword evidence="6" id="KW-1185">Reference proteome</keyword>
<evidence type="ECO:0000313" key="5">
    <source>
        <dbReference type="EMBL" id="KZP01081.1"/>
    </source>
</evidence>
<dbReference type="OrthoDB" id="10254627at2759"/>
<dbReference type="Gene3D" id="3.30.230.10">
    <property type="match status" value="1"/>
</dbReference>
<dbReference type="EMBL" id="KV417267">
    <property type="protein sequence ID" value="KZP01081.1"/>
    <property type="molecule type" value="Genomic_DNA"/>
</dbReference>
<gene>
    <name evidence="5" type="ORF">CALVIDRAFT_469586</name>
</gene>
<dbReference type="SUPFAM" id="SSF54211">
    <property type="entry name" value="Ribosomal protein S5 domain 2-like"/>
    <property type="match status" value="1"/>
</dbReference>
<dbReference type="InterPro" id="IPR014721">
    <property type="entry name" value="Ribsml_uS5_D2-typ_fold_subgr"/>
</dbReference>
<evidence type="ECO:0000256" key="4">
    <source>
        <dbReference type="RuleBase" id="RU003815"/>
    </source>
</evidence>
<dbReference type="GO" id="GO:0006412">
    <property type="term" value="P:translation"/>
    <property type="evidence" value="ECO:0007669"/>
    <property type="project" value="InterPro"/>
</dbReference>
<evidence type="ECO:0000256" key="3">
    <source>
        <dbReference type="ARBA" id="ARBA00023274"/>
    </source>
</evidence>
<dbReference type="InterPro" id="IPR020568">
    <property type="entry name" value="Ribosomal_Su5_D2-typ_SF"/>
</dbReference>
<evidence type="ECO:0000256" key="1">
    <source>
        <dbReference type="ARBA" id="ARBA00005251"/>
    </source>
</evidence>
<protein>
    <submittedName>
        <fullName evidence="5">Ribosomal protein S5 domain 2-like protein</fullName>
    </submittedName>
</protein>
<keyword evidence="3 4" id="KW-0687">Ribonucleoprotein</keyword>
<dbReference type="InterPro" id="IPR020574">
    <property type="entry name" value="Ribosomal_uS9_CS"/>
</dbReference>
<keyword evidence="2 4" id="KW-0689">Ribosomal protein</keyword>
<dbReference type="PANTHER" id="PTHR21569">
    <property type="entry name" value="RIBOSOMAL PROTEIN S9"/>
    <property type="match status" value="1"/>
</dbReference>
<feature type="non-terminal residue" evidence="5">
    <location>
        <position position="1"/>
    </location>
</feature>
<dbReference type="PANTHER" id="PTHR21569:SF1">
    <property type="entry name" value="SMALL RIBOSOMAL SUBUNIT PROTEIN US9M"/>
    <property type="match status" value="1"/>
</dbReference>
<proteinExistence type="inferred from homology"/>
<reference evidence="5 6" key="1">
    <citation type="journal article" date="2016" name="Mol. Biol. Evol.">
        <title>Comparative Genomics of Early-Diverging Mushroom-Forming Fungi Provides Insights into the Origins of Lignocellulose Decay Capabilities.</title>
        <authorList>
            <person name="Nagy L.G."/>
            <person name="Riley R."/>
            <person name="Tritt A."/>
            <person name="Adam C."/>
            <person name="Daum C."/>
            <person name="Floudas D."/>
            <person name="Sun H."/>
            <person name="Yadav J.S."/>
            <person name="Pangilinan J."/>
            <person name="Larsson K.H."/>
            <person name="Matsuura K."/>
            <person name="Barry K."/>
            <person name="Labutti K."/>
            <person name="Kuo R."/>
            <person name="Ohm R.A."/>
            <person name="Bhattacharya S.S."/>
            <person name="Shirouzu T."/>
            <person name="Yoshinaga Y."/>
            <person name="Martin F.M."/>
            <person name="Grigoriev I.V."/>
            <person name="Hibbett D.S."/>
        </authorList>
    </citation>
    <scope>NUCLEOTIDE SEQUENCE [LARGE SCALE GENOMIC DNA]</scope>
    <source>
        <strain evidence="5 6">TUFC12733</strain>
    </source>
</reference>
<comment type="similarity">
    <text evidence="1 4">Belongs to the universal ribosomal protein uS9 family.</text>
</comment>
<dbReference type="GO" id="GO:0003735">
    <property type="term" value="F:structural constituent of ribosome"/>
    <property type="evidence" value="ECO:0007669"/>
    <property type="project" value="InterPro"/>
</dbReference>
<sequence>PASPNFFSAREAYYAILYEMEDLLKLVNRRLEEAAVLPPPKDIARSIRMARPAWLSVMEFREVLNFRMGVAMRKRLIAVLDELASLTGVAQYAGMVDLYQGVSARIAGFGRLKNETSAGSRQQYAKLDQYGRSYGHGARKTSTARVWMIATDPTLPTARPFEPPIPISPPPSSGPLLTTTILVNSMPLATYFTQVYDREMIIRPLRVTGLLGAFNIFALVQGGGTTGQADAVANGLARAIMGHAPQMKGVLSQAGLLHRDPRVVERKKTGRAKAREGYTWVKR</sequence>
<name>A0A167RMR8_CALVF</name>
<dbReference type="Proteomes" id="UP000076738">
    <property type="component" value="Unassembled WGS sequence"/>
</dbReference>
<accession>A0A167RMR8</accession>
<organism evidence="5 6">
    <name type="scientific">Calocera viscosa (strain TUFC12733)</name>
    <dbReference type="NCBI Taxonomy" id="1330018"/>
    <lineage>
        <taxon>Eukaryota</taxon>
        <taxon>Fungi</taxon>
        <taxon>Dikarya</taxon>
        <taxon>Basidiomycota</taxon>
        <taxon>Agaricomycotina</taxon>
        <taxon>Dacrymycetes</taxon>
        <taxon>Dacrymycetales</taxon>
        <taxon>Dacrymycetaceae</taxon>
        <taxon>Calocera</taxon>
    </lineage>
</organism>
<evidence type="ECO:0000256" key="2">
    <source>
        <dbReference type="ARBA" id="ARBA00022980"/>
    </source>
</evidence>
<feature type="non-terminal residue" evidence="5">
    <location>
        <position position="283"/>
    </location>
</feature>
<dbReference type="GO" id="GO:0005763">
    <property type="term" value="C:mitochondrial small ribosomal subunit"/>
    <property type="evidence" value="ECO:0007669"/>
    <property type="project" value="TreeGrafter"/>
</dbReference>
<dbReference type="InterPro" id="IPR000754">
    <property type="entry name" value="Ribosomal_uS9"/>
</dbReference>
<evidence type="ECO:0000313" key="6">
    <source>
        <dbReference type="Proteomes" id="UP000076738"/>
    </source>
</evidence>
<dbReference type="AlphaFoldDB" id="A0A167RMR8"/>
<dbReference type="GO" id="GO:0003723">
    <property type="term" value="F:RNA binding"/>
    <property type="evidence" value="ECO:0007669"/>
    <property type="project" value="TreeGrafter"/>
</dbReference>
<dbReference type="STRING" id="1330018.A0A167RMR8"/>